<gene>
    <name evidence="3" type="ORF">ACFO5S_18005</name>
</gene>
<keyword evidence="1" id="KW-0472">Membrane</keyword>
<organism evidence="3 4">
    <name type="scientific">Flavobacterium branchiicola</name>
    <dbReference type="NCBI Taxonomy" id="1114875"/>
    <lineage>
        <taxon>Bacteria</taxon>
        <taxon>Pseudomonadati</taxon>
        <taxon>Bacteroidota</taxon>
        <taxon>Flavobacteriia</taxon>
        <taxon>Flavobacteriales</taxon>
        <taxon>Flavobacteriaceae</taxon>
        <taxon>Flavobacterium</taxon>
    </lineage>
</organism>
<keyword evidence="1" id="KW-0812">Transmembrane</keyword>
<dbReference type="RefSeq" id="WP_213259411.1">
    <property type="nucleotide sequence ID" value="NZ_JBHSGV010000007.1"/>
</dbReference>
<protein>
    <submittedName>
        <fullName evidence="3">DUF4142 domain-containing protein</fullName>
    </submittedName>
</protein>
<reference evidence="4" key="1">
    <citation type="journal article" date="2019" name="Int. J. Syst. Evol. Microbiol.">
        <title>The Global Catalogue of Microorganisms (GCM) 10K type strain sequencing project: providing services to taxonomists for standard genome sequencing and annotation.</title>
        <authorList>
            <consortium name="The Broad Institute Genomics Platform"/>
            <consortium name="The Broad Institute Genome Sequencing Center for Infectious Disease"/>
            <person name="Wu L."/>
            <person name="Ma J."/>
        </authorList>
    </citation>
    <scope>NUCLEOTIDE SEQUENCE [LARGE SCALE GENOMIC DNA]</scope>
    <source>
        <strain evidence="4">WYCCWR 13023</strain>
    </source>
</reference>
<dbReference type="EMBL" id="JBHSGV010000007">
    <property type="protein sequence ID" value="MFC4749350.1"/>
    <property type="molecule type" value="Genomic_DNA"/>
</dbReference>
<name>A0ABV9PK33_9FLAO</name>
<feature type="domain" description="DUF4142" evidence="2">
    <location>
        <begin position="64"/>
        <end position="187"/>
    </location>
</feature>
<feature type="transmembrane region" description="Helical" evidence="1">
    <location>
        <begin position="6"/>
        <end position="26"/>
    </location>
</feature>
<evidence type="ECO:0000313" key="4">
    <source>
        <dbReference type="Proteomes" id="UP001595935"/>
    </source>
</evidence>
<keyword evidence="1" id="KW-1133">Transmembrane helix</keyword>
<proteinExistence type="predicted"/>
<sequence length="193" mass="22298">MKAIPIVKAVFLKVFFLMIILFFPACGKKEHQKGSRTEKETFGQNRKQQNDKDQLEASFFIATANVSNAIISKSQIAQKRSESTIQDLSKKIENHQNLLLQNISEMANKKLIIITDINAIHKKDIYELTDPNESTFTRIYLNSIAASLSEQIKLFEKISAETNDEKILKLVLQFLPEQYQLLRETQRIQAEFY</sequence>
<keyword evidence="4" id="KW-1185">Reference proteome</keyword>
<evidence type="ECO:0000256" key="1">
    <source>
        <dbReference type="SAM" id="Phobius"/>
    </source>
</evidence>
<dbReference type="Proteomes" id="UP001595935">
    <property type="component" value="Unassembled WGS sequence"/>
</dbReference>
<comment type="caution">
    <text evidence="3">The sequence shown here is derived from an EMBL/GenBank/DDBJ whole genome shotgun (WGS) entry which is preliminary data.</text>
</comment>
<accession>A0ABV9PK33</accession>
<evidence type="ECO:0000259" key="2">
    <source>
        <dbReference type="Pfam" id="PF13628"/>
    </source>
</evidence>
<dbReference type="InterPro" id="IPR025419">
    <property type="entry name" value="DUF4142"/>
</dbReference>
<evidence type="ECO:0000313" key="3">
    <source>
        <dbReference type="EMBL" id="MFC4749350.1"/>
    </source>
</evidence>
<dbReference type="Pfam" id="PF13628">
    <property type="entry name" value="DUF4142"/>
    <property type="match status" value="1"/>
</dbReference>